<dbReference type="InterPro" id="IPR050111">
    <property type="entry name" value="C-type_lectin/snaclec_domain"/>
</dbReference>
<dbReference type="PANTHER" id="PTHR22803">
    <property type="entry name" value="MANNOSE, PHOSPHOLIPASE, LECTIN RECEPTOR RELATED"/>
    <property type="match status" value="1"/>
</dbReference>
<dbReference type="SUPFAM" id="SSF56436">
    <property type="entry name" value="C-type lectin-like"/>
    <property type="match status" value="2"/>
</dbReference>
<dbReference type="Gene3D" id="3.10.100.10">
    <property type="entry name" value="Mannose-Binding Protein A, subunit A"/>
    <property type="match status" value="2"/>
</dbReference>
<keyword evidence="3" id="KW-1185">Reference proteome</keyword>
<dbReference type="CDD" id="cd00037">
    <property type="entry name" value="CLECT"/>
    <property type="match status" value="1"/>
</dbReference>
<dbReference type="Pfam" id="PF00059">
    <property type="entry name" value="Lectin_C"/>
    <property type="match status" value="2"/>
</dbReference>
<name>A0A914QP75_9BILA</name>
<accession>A0A914QP75</accession>
<dbReference type="PROSITE" id="PS00615">
    <property type="entry name" value="C_TYPE_LECTIN_1"/>
    <property type="match status" value="1"/>
</dbReference>
<dbReference type="SMART" id="SM00034">
    <property type="entry name" value="CLECT"/>
    <property type="match status" value="2"/>
</dbReference>
<feature type="domain" description="C-type lectin" evidence="2">
    <location>
        <begin position="180"/>
        <end position="243"/>
    </location>
</feature>
<dbReference type="InterPro" id="IPR001304">
    <property type="entry name" value="C-type_lectin-like"/>
</dbReference>
<evidence type="ECO:0000313" key="4">
    <source>
        <dbReference type="WBParaSite" id="PDA_v2.g5500.t1"/>
    </source>
</evidence>
<dbReference type="InterPro" id="IPR018378">
    <property type="entry name" value="C-type_lectin_CS"/>
</dbReference>
<dbReference type="Proteomes" id="UP000887578">
    <property type="component" value="Unplaced"/>
</dbReference>
<protein>
    <submittedName>
        <fullName evidence="4">C-type lectin domain-containing protein</fullName>
    </submittedName>
</protein>
<organism evidence="3 4">
    <name type="scientific">Panagrolaimus davidi</name>
    <dbReference type="NCBI Taxonomy" id="227884"/>
    <lineage>
        <taxon>Eukaryota</taxon>
        <taxon>Metazoa</taxon>
        <taxon>Ecdysozoa</taxon>
        <taxon>Nematoda</taxon>
        <taxon>Chromadorea</taxon>
        <taxon>Rhabditida</taxon>
        <taxon>Tylenchina</taxon>
        <taxon>Panagrolaimomorpha</taxon>
        <taxon>Panagrolaimoidea</taxon>
        <taxon>Panagrolaimidae</taxon>
        <taxon>Panagrolaimus</taxon>
    </lineage>
</organism>
<dbReference type="InterPro" id="IPR016186">
    <property type="entry name" value="C-type_lectin-like/link_sf"/>
</dbReference>
<evidence type="ECO:0000259" key="2">
    <source>
        <dbReference type="PROSITE" id="PS50041"/>
    </source>
</evidence>
<evidence type="ECO:0000313" key="3">
    <source>
        <dbReference type="Proteomes" id="UP000887578"/>
    </source>
</evidence>
<proteinExistence type="predicted"/>
<reference evidence="4" key="1">
    <citation type="submission" date="2022-11" db="UniProtKB">
        <authorList>
            <consortium name="WormBaseParasite"/>
        </authorList>
    </citation>
    <scope>IDENTIFICATION</scope>
</reference>
<feature type="domain" description="C-type lectin" evidence="2">
    <location>
        <begin position="268"/>
        <end position="388"/>
    </location>
</feature>
<dbReference type="AlphaFoldDB" id="A0A914QP75"/>
<keyword evidence="1" id="KW-1015">Disulfide bond</keyword>
<dbReference type="InterPro" id="IPR016187">
    <property type="entry name" value="CTDL_fold"/>
</dbReference>
<dbReference type="PROSITE" id="PS50041">
    <property type="entry name" value="C_TYPE_LECTIN_2"/>
    <property type="match status" value="2"/>
</dbReference>
<dbReference type="WBParaSite" id="PDA_v2.g5500.t1">
    <property type="protein sequence ID" value="PDA_v2.g5500.t1"/>
    <property type="gene ID" value="PDA_v2.g5500"/>
</dbReference>
<sequence>MSKDLNRLTRDLYNKAFWDEEVSAAYIPSTQEKEIINELLEIFKNQQIQSKDLTENEWNSVFWDDIFARPDIQTNYANEVLKYDEKERSFKYDKEKDHQFRKNIEKMRNSNNKDVTAAEGGFTFFGLFEAEAGGISSSENYKNAKNNENIETKEKDTLSFDDFNKTISKENMNIKWTDTYWIGATDTIKAQTWSWMDNSSLAFNNWVKGQPQNTFESNCGAGLMQGGKWISDNCNKQKPFICEFKDATDAPTKLNSPVCPVSWTFYNTTGFCYKVMDNATWKGAETRCKAENAHLASVHSIEESLILADLAYYPGVHGCTWPTHAWIGLFTEDRNVHWNWTDKTPYNYAKWMPGHPNPPEINQNCGYIYLAPCTTTKTGDFDNAPCERVLPKFICKKQP</sequence>
<evidence type="ECO:0000256" key="1">
    <source>
        <dbReference type="ARBA" id="ARBA00023157"/>
    </source>
</evidence>